<dbReference type="Pfam" id="PF00575">
    <property type="entry name" value="S1"/>
    <property type="match status" value="1"/>
</dbReference>
<feature type="domain" description="S1 motif" evidence="2">
    <location>
        <begin position="211"/>
        <end position="279"/>
    </location>
</feature>
<dbReference type="InterPro" id="IPR003029">
    <property type="entry name" value="S1_domain"/>
</dbReference>
<evidence type="ECO:0000259" key="2">
    <source>
        <dbReference type="PROSITE" id="PS50126"/>
    </source>
</evidence>
<dbReference type="Gene3D" id="3.40.50.11980">
    <property type="match status" value="1"/>
</dbReference>
<dbReference type="EMBL" id="LIBJ01000217">
    <property type="protein sequence ID" value="KRO46914.1"/>
    <property type="molecule type" value="Genomic_DNA"/>
</dbReference>
<evidence type="ECO:0000313" key="3">
    <source>
        <dbReference type="EMBL" id="KRO46914.1"/>
    </source>
</evidence>
<dbReference type="AlphaFoldDB" id="A0A0R2QD48"/>
<dbReference type="Gene3D" id="2.40.50.140">
    <property type="entry name" value="Nucleic acid-binding proteins"/>
    <property type="match status" value="1"/>
</dbReference>
<comment type="caution">
    <text evidence="3">The sequence shown here is derived from an EMBL/GenBank/DDBJ whole genome shotgun (WGS) entry which is preliminary data.</text>
</comment>
<proteinExistence type="predicted"/>
<protein>
    <recommendedName>
        <fullName evidence="2">S1 motif domain-containing protein</fullName>
    </recommendedName>
</protein>
<name>A0A0R2QD48_9ACTN</name>
<feature type="region of interest" description="Disordered" evidence="1">
    <location>
        <begin position="294"/>
        <end position="325"/>
    </location>
</feature>
<dbReference type="Proteomes" id="UP000051017">
    <property type="component" value="Unassembled WGS sequence"/>
</dbReference>
<dbReference type="InterPro" id="IPR021869">
    <property type="entry name" value="RNase_Zc3h12_NYN"/>
</dbReference>
<accession>A0A0R2QD48</accession>
<gene>
    <name evidence="3" type="ORF">ABR75_06085</name>
</gene>
<dbReference type="Pfam" id="PF11977">
    <property type="entry name" value="RNase_Zc3h12a"/>
    <property type="match status" value="1"/>
</dbReference>
<sequence>MVVDGSNLATEGRTSPSLKQLHEAVLSFMNEYSDTKVTVVVDATFGHRIDKREVAEFNAAIDNNELVSPPAGAVGRGDGFVLTIAKKIGATVVSNDSYQEFHQDHPWLFDGGRLMGGKPVPLVGWVFIDRLPVRPSAAKSVKKASSEANRPMPIPRTPPPNIKLAAKTKVAATPTATATTSVPAQSARTKPTTAVNELAPFLEFVEKYKIGSKVKGAVESYSAHGVYVRIGNVLGYLPLRLMANPAPRSARDFVKIGQQVSLVVSSFTASRRSIDVSIVGPVTAVKKAVTVKKTKKRPAAVQARPPAAQTRPAAAQTRKAPAKKK</sequence>
<dbReference type="InterPro" id="IPR012340">
    <property type="entry name" value="NA-bd_OB-fold"/>
</dbReference>
<dbReference type="GO" id="GO:0003676">
    <property type="term" value="F:nucleic acid binding"/>
    <property type="evidence" value="ECO:0007669"/>
    <property type="project" value="InterPro"/>
</dbReference>
<evidence type="ECO:0000313" key="4">
    <source>
        <dbReference type="Proteomes" id="UP000051017"/>
    </source>
</evidence>
<organism evidence="3 4">
    <name type="scientific">Acidimicrobiia bacterium BACL6 MAG-120924-bin43</name>
    <dbReference type="NCBI Taxonomy" id="1655583"/>
    <lineage>
        <taxon>Bacteria</taxon>
        <taxon>Bacillati</taxon>
        <taxon>Actinomycetota</taxon>
        <taxon>Acidimicrobiia</taxon>
        <taxon>acIV cluster</taxon>
    </lineage>
</organism>
<dbReference type="SMART" id="SM00316">
    <property type="entry name" value="S1"/>
    <property type="match status" value="1"/>
</dbReference>
<feature type="compositionally biased region" description="Low complexity" evidence="1">
    <location>
        <begin position="299"/>
        <end position="319"/>
    </location>
</feature>
<evidence type="ECO:0000256" key="1">
    <source>
        <dbReference type="SAM" id="MobiDB-lite"/>
    </source>
</evidence>
<reference evidence="3 4" key="1">
    <citation type="submission" date="2015-10" db="EMBL/GenBank/DDBJ databases">
        <title>Metagenome-Assembled Genomes uncover a global brackish microbiome.</title>
        <authorList>
            <person name="Hugerth L.W."/>
            <person name="Larsson J."/>
            <person name="Alneberg J."/>
            <person name="Lindh M.V."/>
            <person name="Legrand C."/>
            <person name="Pinhassi J."/>
            <person name="Andersson A.F."/>
        </authorList>
    </citation>
    <scope>NUCLEOTIDE SEQUENCE [LARGE SCALE GENOMIC DNA]</scope>
    <source>
        <strain evidence="3">BACL6 MAG-120924-bin43</strain>
    </source>
</reference>
<dbReference type="PROSITE" id="PS50126">
    <property type="entry name" value="S1"/>
    <property type="match status" value="1"/>
</dbReference>
<dbReference type="SUPFAM" id="SSF50249">
    <property type="entry name" value="Nucleic acid-binding proteins"/>
    <property type="match status" value="1"/>
</dbReference>